<comment type="caution">
    <text evidence="2">The sequence shown here is derived from an EMBL/GenBank/DDBJ whole genome shotgun (WGS) entry which is preliminary data.</text>
</comment>
<protein>
    <submittedName>
        <fullName evidence="2">LPXTG-site transpeptidase (Sortase) family protein</fullName>
    </submittedName>
</protein>
<dbReference type="Gene3D" id="2.40.260.10">
    <property type="entry name" value="Sortase"/>
    <property type="match status" value="1"/>
</dbReference>
<dbReference type="Proteomes" id="UP001296943">
    <property type="component" value="Unassembled WGS sequence"/>
</dbReference>
<accession>A0ABS2N527</accession>
<evidence type="ECO:0000313" key="3">
    <source>
        <dbReference type="Proteomes" id="UP001296943"/>
    </source>
</evidence>
<dbReference type="InterPro" id="IPR023365">
    <property type="entry name" value="Sortase_dom-sf"/>
</dbReference>
<evidence type="ECO:0000313" key="2">
    <source>
        <dbReference type="EMBL" id="MBM7573237.1"/>
    </source>
</evidence>
<name>A0ABS2N527_9BACI</name>
<organism evidence="2 3">
    <name type="scientific">Aquibacillus albus</name>
    <dbReference type="NCBI Taxonomy" id="1168171"/>
    <lineage>
        <taxon>Bacteria</taxon>
        <taxon>Bacillati</taxon>
        <taxon>Bacillota</taxon>
        <taxon>Bacilli</taxon>
        <taxon>Bacillales</taxon>
        <taxon>Bacillaceae</taxon>
        <taxon>Aquibacillus</taxon>
    </lineage>
</organism>
<dbReference type="InterPro" id="IPR042001">
    <property type="entry name" value="Sortase_F"/>
</dbReference>
<keyword evidence="1" id="KW-0378">Hydrolase</keyword>
<dbReference type="InterPro" id="IPR005754">
    <property type="entry name" value="Sortase"/>
</dbReference>
<dbReference type="RefSeq" id="WP_204501899.1">
    <property type="nucleotide sequence ID" value="NZ_JAFBDR010000029.1"/>
</dbReference>
<sequence length="198" mass="22311">MVIVLIIGLTFLASDLSGTKHTVSNHQSKQSNLLSDRSITSSNQTDIARVNILEGGQYPISMIMNEQEIPIEPVKTDQNGKMSVMDDPGVLSWYDTRGFDVKNIIISGHRDWKGELGVFYGMENWEEQKKFTLVMKNGEQRTFSLSSVREYKKDEVPESVMKLQSGENRVTLITCVGDFVEEDGGYQSRVVAILKEIE</sequence>
<dbReference type="Pfam" id="PF04203">
    <property type="entry name" value="Sortase"/>
    <property type="match status" value="1"/>
</dbReference>
<dbReference type="SUPFAM" id="SSF63817">
    <property type="entry name" value="Sortase"/>
    <property type="match status" value="1"/>
</dbReference>
<proteinExistence type="predicted"/>
<keyword evidence="3" id="KW-1185">Reference proteome</keyword>
<gene>
    <name evidence="2" type="ORF">JOC48_003789</name>
</gene>
<reference evidence="2 3" key="1">
    <citation type="submission" date="2021-01" db="EMBL/GenBank/DDBJ databases">
        <title>Genomic Encyclopedia of Type Strains, Phase IV (KMG-IV): sequencing the most valuable type-strain genomes for metagenomic binning, comparative biology and taxonomic classification.</title>
        <authorList>
            <person name="Goeker M."/>
        </authorList>
    </citation>
    <scope>NUCLEOTIDE SEQUENCE [LARGE SCALE GENOMIC DNA]</scope>
    <source>
        <strain evidence="2 3">DSM 23711</strain>
    </source>
</reference>
<dbReference type="CDD" id="cd05829">
    <property type="entry name" value="Sortase_F"/>
    <property type="match status" value="1"/>
</dbReference>
<dbReference type="EMBL" id="JAFBDR010000029">
    <property type="protein sequence ID" value="MBM7573237.1"/>
    <property type="molecule type" value="Genomic_DNA"/>
</dbReference>
<evidence type="ECO:0000256" key="1">
    <source>
        <dbReference type="ARBA" id="ARBA00022801"/>
    </source>
</evidence>